<reference evidence="2 3" key="1">
    <citation type="submission" date="2019-03" db="EMBL/GenBank/DDBJ databases">
        <title>First draft genome of Liparis tanakae, snailfish: a comprehensive survey of snailfish specific genes.</title>
        <authorList>
            <person name="Kim W."/>
            <person name="Song I."/>
            <person name="Jeong J.-H."/>
            <person name="Kim D."/>
            <person name="Kim S."/>
            <person name="Ryu S."/>
            <person name="Song J.Y."/>
            <person name="Lee S.K."/>
        </authorList>
    </citation>
    <scope>NUCLEOTIDE SEQUENCE [LARGE SCALE GENOMIC DNA]</scope>
    <source>
        <tissue evidence="2">Muscle</tissue>
    </source>
</reference>
<feature type="compositionally biased region" description="Basic and acidic residues" evidence="1">
    <location>
        <begin position="126"/>
        <end position="135"/>
    </location>
</feature>
<dbReference type="Proteomes" id="UP000314294">
    <property type="component" value="Unassembled WGS sequence"/>
</dbReference>
<feature type="region of interest" description="Disordered" evidence="1">
    <location>
        <begin position="115"/>
        <end position="135"/>
    </location>
</feature>
<evidence type="ECO:0000256" key="1">
    <source>
        <dbReference type="SAM" id="MobiDB-lite"/>
    </source>
</evidence>
<keyword evidence="3" id="KW-1185">Reference proteome</keyword>
<name>A0A4Z2IM23_9TELE</name>
<organism evidence="2 3">
    <name type="scientific">Liparis tanakae</name>
    <name type="common">Tanaka's snailfish</name>
    <dbReference type="NCBI Taxonomy" id="230148"/>
    <lineage>
        <taxon>Eukaryota</taxon>
        <taxon>Metazoa</taxon>
        <taxon>Chordata</taxon>
        <taxon>Craniata</taxon>
        <taxon>Vertebrata</taxon>
        <taxon>Euteleostomi</taxon>
        <taxon>Actinopterygii</taxon>
        <taxon>Neopterygii</taxon>
        <taxon>Teleostei</taxon>
        <taxon>Neoteleostei</taxon>
        <taxon>Acanthomorphata</taxon>
        <taxon>Eupercaria</taxon>
        <taxon>Perciformes</taxon>
        <taxon>Cottioidei</taxon>
        <taxon>Cottales</taxon>
        <taxon>Liparidae</taxon>
        <taxon>Liparis</taxon>
    </lineage>
</organism>
<protein>
    <submittedName>
        <fullName evidence="2">Uncharacterized protein</fullName>
    </submittedName>
</protein>
<comment type="caution">
    <text evidence="2">The sequence shown here is derived from an EMBL/GenBank/DDBJ whole genome shotgun (WGS) entry which is preliminary data.</text>
</comment>
<evidence type="ECO:0000313" key="2">
    <source>
        <dbReference type="EMBL" id="TNN78905.1"/>
    </source>
</evidence>
<proteinExistence type="predicted"/>
<gene>
    <name evidence="2" type="ORF">EYF80_010831</name>
</gene>
<dbReference type="AlphaFoldDB" id="A0A4Z2IM23"/>
<accession>A0A4Z2IM23</accession>
<sequence>MAELREKSSFKTEQVNVVCVPVSRECVAGRLTHGVHRQRSPPRVGAVVLVVLAGRLGKRAHLDSEDTYGGPCGGIYLGGSRLMLLRVEDGYKGWRRGGGGEVSPLCCIKPIEKSVSQEDQIPANPQRRETERKHK</sequence>
<evidence type="ECO:0000313" key="3">
    <source>
        <dbReference type="Proteomes" id="UP000314294"/>
    </source>
</evidence>
<dbReference type="EMBL" id="SRLO01000069">
    <property type="protein sequence ID" value="TNN78905.1"/>
    <property type="molecule type" value="Genomic_DNA"/>
</dbReference>